<evidence type="ECO:0000256" key="2">
    <source>
        <dbReference type="ARBA" id="ARBA00023125"/>
    </source>
</evidence>
<dbReference type="Proteomes" id="UP001162793">
    <property type="component" value="Unassembled WGS sequence"/>
</dbReference>
<proteinExistence type="predicted"/>
<dbReference type="InterPro" id="IPR009057">
    <property type="entry name" value="Homeodomain-like_sf"/>
</dbReference>
<evidence type="ECO:0000313" key="5">
    <source>
        <dbReference type="EMBL" id="MCP1171159.1"/>
    </source>
</evidence>
<protein>
    <submittedName>
        <fullName evidence="5">TetR/AcrR family transcriptional regulator</fullName>
    </submittedName>
</protein>
<evidence type="ECO:0000256" key="3">
    <source>
        <dbReference type="ARBA" id="ARBA00023163"/>
    </source>
</evidence>
<dbReference type="EMBL" id="JAMYWC010000001">
    <property type="protein sequence ID" value="MCP1171159.1"/>
    <property type="molecule type" value="Genomic_DNA"/>
</dbReference>
<keyword evidence="2" id="KW-0238">DNA-binding</keyword>
<keyword evidence="6" id="KW-1185">Reference proteome</keyword>
<dbReference type="RefSeq" id="WP_024978526.1">
    <property type="nucleotide sequence ID" value="NZ_JAMYWC010000001.1"/>
</dbReference>
<evidence type="ECO:0000313" key="6">
    <source>
        <dbReference type="Proteomes" id="UP001162793"/>
    </source>
</evidence>
<dbReference type="InterPro" id="IPR036271">
    <property type="entry name" value="Tet_transcr_reg_TetR-rel_C_sf"/>
</dbReference>
<dbReference type="Gene3D" id="1.10.357.10">
    <property type="entry name" value="Tetracycline Repressor, domain 2"/>
    <property type="match status" value="1"/>
</dbReference>
<sequence>MATRGRPRTFDRDEALRQAMTVFWARGYEGTTLDELKLAMGGITAPSFYAAFGSKEALFREAVALYRQTAGSTTAIALTEPATARESIDALLRSNALAFSQPDAPRGCMVVLGALLCSAPNRQVQEDLRAIRLETIEAIRTRIRRGMDEGDVPATANADALGGYYATVLNGLSIQARDGAPREALIATVDCAMAAWDAMVCAR</sequence>
<dbReference type="SUPFAM" id="SSF46689">
    <property type="entry name" value="Homeodomain-like"/>
    <property type="match status" value="1"/>
</dbReference>
<dbReference type="PANTHER" id="PTHR47506">
    <property type="entry name" value="TRANSCRIPTIONAL REGULATORY PROTEIN"/>
    <property type="match status" value="1"/>
</dbReference>
<name>A0AA41WQY5_9RALS</name>
<dbReference type="Pfam" id="PF00440">
    <property type="entry name" value="TetR_N"/>
    <property type="match status" value="1"/>
</dbReference>
<reference evidence="6" key="1">
    <citation type="journal article" date="2023" name="Front. Microbiol.">
        <title>Ralstonia chuxiongensis sp. nov., Ralstonia mojiangensis sp. nov., and Ralstonia soli sp. nov., isolated from tobacco fields, are three novel species in the family Burkholderiaceae.</title>
        <authorList>
            <person name="Lu C.H."/>
            <person name="Zhang Y.Y."/>
            <person name="Jiang N."/>
            <person name="Chen W."/>
            <person name="Shao X."/>
            <person name="Zhao Z.M."/>
            <person name="Lu W.L."/>
            <person name="Hu X."/>
            <person name="Xi Y.X."/>
            <person name="Zou S.Y."/>
            <person name="Wei Q.J."/>
            <person name="Lin Z.L."/>
            <person name="Gong L."/>
            <person name="Gai X.T."/>
            <person name="Zhang L.Q."/>
            <person name="Li J.Y."/>
            <person name="Jin Y."/>
            <person name="Xia Z.Y."/>
        </authorList>
    </citation>
    <scope>NUCLEOTIDE SEQUENCE [LARGE SCALE GENOMIC DNA]</scope>
    <source>
        <strain evidence="6">21YRMH01-3</strain>
    </source>
</reference>
<dbReference type="AlphaFoldDB" id="A0AA41WQY5"/>
<accession>A0AA41WQY5</accession>
<dbReference type="GO" id="GO:0003677">
    <property type="term" value="F:DNA binding"/>
    <property type="evidence" value="ECO:0007669"/>
    <property type="project" value="UniProtKB-KW"/>
</dbReference>
<dbReference type="SUPFAM" id="SSF48498">
    <property type="entry name" value="Tetracyclin repressor-like, C-terminal domain"/>
    <property type="match status" value="1"/>
</dbReference>
<comment type="caution">
    <text evidence="5">The sequence shown here is derived from an EMBL/GenBank/DDBJ whole genome shotgun (WGS) entry which is preliminary data.</text>
</comment>
<gene>
    <name evidence="5" type="ORF">NKG59_02260</name>
</gene>
<evidence type="ECO:0000259" key="4">
    <source>
        <dbReference type="Pfam" id="PF00440"/>
    </source>
</evidence>
<organism evidence="5 6">
    <name type="scientific">Ralstonia chuxiongensis</name>
    <dbReference type="NCBI Taxonomy" id="2957504"/>
    <lineage>
        <taxon>Bacteria</taxon>
        <taxon>Pseudomonadati</taxon>
        <taxon>Pseudomonadota</taxon>
        <taxon>Betaproteobacteria</taxon>
        <taxon>Burkholderiales</taxon>
        <taxon>Burkholderiaceae</taxon>
        <taxon>Ralstonia</taxon>
    </lineage>
</organism>
<keyword evidence="3" id="KW-0804">Transcription</keyword>
<evidence type="ECO:0000256" key="1">
    <source>
        <dbReference type="ARBA" id="ARBA00023015"/>
    </source>
</evidence>
<keyword evidence="1" id="KW-0805">Transcription regulation</keyword>
<feature type="domain" description="HTH tetR-type" evidence="4">
    <location>
        <begin position="16"/>
        <end position="62"/>
    </location>
</feature>
<dbReference type="InterPro" id="IPR001647">
    <property type="entry name" value="HTH_TetR"/>
</dbReference>
<dbReference type="PANTHER" id="PTHR47506:SF1">
    <property type="entry name" value="HTH-TYPE TRANSCRIPTIONAL REGULATOR YJDC"/>
    <property type="match status" value="1"/>
</dbReference>
<dbReference type="Gene3D" id="1.10.10.60">
    <property type="entry name" value="Homeodomain-like"/>
    <property type="match status" value="1"/>
</dbReference>